<evidence type="ECO:0000256" key="1">
    <source>
        <dbReference type="ARBA" id="ARBA00010838"/>
    </source>
</evidence>
<dbReference type="Gene3D" id="3.20.20.80">
    <property type="entry name" value="Glycosidases"/>
    <property type="match status" value="2"/>
</dbReference>
<proteinExistence type="inferred from homology"/>
<keyword evidence="3" id="KW-0326">Glycosidase</keyword>
<comment type="caution">
    <text evidence="5">The sequence shown here is derived from an EMBL/GenBank/DDBJ whole genome shotgun (WGS) entry which is preliminary data.</text>
</comment>
<reference evidence="5 6" key="1">
    <citation type="journal article" date="2024" name="Nat. Commun.">
        <title>Phylogenomics reveals the evolutionary origins of lichenization in chlorophyte algae.</title>
        <authorList>
            <person name="Puginier C."/>
            <person name="Libourel C."/>
            <person name="Otte J."/>
            <person name="Skaloud P."/>
            <person name="Haon M."/>
            <person name="Grisel S."/>
            <person name="Petersen M."/>
            <person name="Berrin J.G."/>
            <person name="Delaux P.M."/>
            <person name="Dal Grande F."/>
            <person name="Keller J."/>
        </authorList>
    </citation>
    <scope>NUCLEOTIDE SEQUENCE [LARGE SCALE GENOMIC DNA]</scope>
    <source>
        <strain evidence="5 6">SAG 216-7</strain>
    </source>
</reference>
<evidence type="ECO:0000256" key="4">
    <source>
        <dbReference type="RuleBase" id="RU003690"/>
    </source>
</evidence>
<keyword evidence="6" id="KW-1185">Reference proteome</keyword>
<evidence type="ECO:0000256" key="3">
    <source>
        <dbReference type="ARBA" id="ARBA00023295"/>
    </source>
</evidence>
<evidence type="ECO:0008006" key="7">
    <source>
        <dbReference type="Google" id="ProtNLM"/>
    </source>
</evidence>
<dbReference type="PRINTS" id="PR00131">
    <property type="entry name" value="GLHYDRLASE1"/>
</dbReference>
<dbReference type="PANTHER" id="PTHR10353:SF36">
    <property type="entry name" value="LP05116P"/>
    <property type="match status" value="1"/>
</dbReference>
<dbReference type="Proteomes" id="UP001491310">
    <property type="component" value="Unassembled WGS sequence"/>
</dbReference>
<evidence type="ECO:0000256" key="2">
    <source>
        <dbReference type="ARBA" id="ARBA00022801"/>
    </source>
</evidence>
<accession>A0ABR2YJ86</accession>
<dbReference type="SUPFAM" id="SSF51445">
    <property type="entry name" value="(Trans)glycosidases"/>
    <property type="match status" value="1"/>
</dbReference>
<name>A0ABR2YJ86_9CHLO</name>
<keyword evidence="2" id="KW-0378">Hydrolase</keyword>
<dbReference type="InterPro" id="IPR017853">
    <property type="entry name" value="GH"/>
</dbReference>
<evidence type="ECO:0000313" key="5">
    <source>
        <dbReference type="EMBL" id="KAK9906474.1"/>
    </source>
</evidence>
<dbReference type="PANTHER" id="PTHR10353">
    <property type="entry name" value="GLYCOSYL HYDROLASE"/>
    <property type="match status" value="1"/>
</dbReference>
<comment type="similarity">
    <text evidence="1 4">Belongs to the glycosyl hydrolase 1 family.</text>
</comment>
<dbReference type="InterPro" id="IPR001360">
    <property type="entry name" value="Glyco_hydro_1"/>
</dbReference>
<protein>
    <recommendedName>
        <fullName evidence="7">Glycoside hydrolase</fullName>
    </recommendedName>
</protein>
<evidence type="ECO:0000313" key="6">
    <source>
        <dbReference type="Proteomes" id="UP001491310"/>
    </source>
</evidence>
<organism evidence="5 6">
    <name type="scientific">Coccomyxa subellipsoidea</name>
    <dbReference type="NCBI Taxonomy" id="248742"/>
    <lineage>
        <taxon>Eukaryota</taxon>
        <taxon>Viridiplantae</taxon>
        <taxon>Chlorophyta</taxon>
        <taxon>core chlorophytes</taxon>
        <taxon>Trebouxiophyceae</taxon>
        <taxon>Trebouxiophyceae incertae sedis</taxon>
        <taxon>Coccomyxaceae</taxon>
        <taxon>Coccomyxa</taxon>
    </lineage>
</organism>
<dbReference type="Pfam" id="PF00232">
    <property type="entry name" value="Glyco_hydro_1"/>
    <property type="match status" value="2"/>
</dbReference>
<gene>
    <name evidence="5" type="ORF">WJX75_002508</name>
</gene>
<dbReference type="EMBL" id="JALJOT010000010">
    <property type="protein sequence ID" value="KAK9906474.1"/>
    <property type="molecule type" value="Genomic_DNA"/>
</dbReference>
<sequence length="343" mass="38807">MIHNNDTGNVAVDFYHRYPEDFRTAIELSAKIVRISISWARIYPNGDGAINQAGLDHYLNMVDEALAIGLQPVVTCYHWDLPQALQDRFGGWNSEEIVPIFANYTATVYEALGDKVMEQAANCTLNVLKSHAASVKEFRKLVPGGMISMNLNAEWALPKDPNSEADKAAVIRKMELPYLPEISPELAKDLAGSMDYLALNHYTSTVVNFKAGGMSPLDWLYSVPWGFRALLNYLNVRYKPDEISITENGYTVKGEDNMSIDEALNDTARIKYLKGYLDAATEAFYYDKVPIKNYCAWALMDNFEWQDGYSKHFGVMRVNRTTQLRTKKASARYLADRFSMNAQ</sequence>